<feature type="transmembrane region" description="Helical" evidence="1">
    <location>
        <begin position="62"/>
        <end position="79"/>
    </location>
</feature>
<sequence length="134" mass="15817">MRIYNYLFYKSYQLAIKSRNFDDMPVLGGIVFLVLCLMFNLFTVMLTLEGLGLMEINLDEKYKYLFSLALVLIVLFYYLQGNRYERIIEHYHKMEIRQGTGLHPILVIALYYTSSFVLLLIAGLFKNGDWIFSK</sequence>
<protein>
    <submittedName>
        <fullName evidence="2">Uncharacterized protein</fullName>
    </submittedName>
</protein>
<proteinExistence type="predicted"/>
<name>A0A1I2LTK2_9BACT</name>
<organism evidence="2 3">
    <name type="scientific">Pontibacter chinhatensis</name>
    <dbReference type="NCBI Taxonomy" id="1436961"/>
    <lineage>
        <taxon>Bacteria</taxon>
        <taxon>Pseudomonadati</taxon>
        <taxon>Bacteroidota</taxon>
        <taxon>Cytophagia</taxon>
        <taxon>Cytophagales</taxon>
        <taxon>Hymenobacteraceae</taxon>
        <taxon>Pontibacter</taxon>
    </lineage>
</organism>
<feature type="transmembrane region" description="Helical" evidence="1">
    <location>
        <begin position="100"/>
        <end position="125"/>
    </location>
</feature>
<keyword evidence="1" id="KW-1133">Transmembrane helix</keyword>
<keyword evidence="1" id="KW-0472">Membrane</keyword>
<evidence type="ECO:0000256" key="1">
    <source>
        <dbReference type="SAM" id="Phobius"/>
    </source>
</evidence>
<keyword evidence="3" id="KW-1185">Reference proteome</keyword>
<dbReference type="Proteomes" id="UP000198724">
    <property type="component" value="Unassembled WGS sequence"/>
</dbReference>
<feature type="transmembrane region" description="Helical" evidence="1">
    <location>
        <begin position="21"/>
        <end position="42"/>
    </location>
</feature>
<evidence type="ECO:0000313" key="3">
    <source>
        <dbReference type="Proteomes" id="UP000198724"/>
    </source>
</evidence>
<dbReference type="AlphaFoldDB" id="A0A1I2LTK2"/>
<reference evidence="3" key="1">
    <citation type="submission" date="2016-10" db="EMBL/GenBank/DDBJ databases">
        <authorList>
            <person name="Varghese N."/>
            <person name="Submissions S."/>
        </authorList>
    </citation>
    <scope>NUCLEOTIDE SEQUENCE [LARGE SCALE GENOMIC DNA]</scope>
    <source>
        <strain evidence="3">LP51</strain>
    </source>
</reference>
<dbReference type="EMBL" id="FOOT01000001">
    <property type="protein sequence ID" value="SFF81849.1"/>
    <property type="molecule type" value="Genomic_DNA"/>
</dbReference>
<accession>A0A1I2LTK2</accession>
<gene>
    <name evidence="2" type="ORF">SAMN05421739_1011</name>
</gene>
<keyword evidence="1" id="KW-0812">Transmembrane</keyword>
<evidence type="ECO:0000313" key="2">
    <source>
        <dbReference type="EMBL" id="SFF81849.1"/>
    </source>
</evidence>